<proteinExistence type="predicted"/>
<name>A0A3Q3CR87_HAPBU</name>
<dbReference type="AlphaFoldDB" id="A0A3Q3CR87"/>
<dbReference type="STRING" id="8153.ENSHBUP00000028697"/>
<accession>A0A3Q3CR87</accession>
<dbReference type="GeneTree" id="ENSGT00940000170327"/>
<evidence type="ECO:0000313" key="2">
    <source>
        <dbReference type="Ensembl" id="ENSHBUP00000028697.1"/>
    </source>
</evidence>
<dbReference type="Proteomes" id="UP000264840">
    <property type="component" value="Unplaced"/>
</dbReference>
<feature type="domain" description="eIF3h C-terminal" evidence="1">
    <location>
        <begin position="38"/>
        <end position="65"/>
    </location>
</feature>
<evidence type="ECO:0000313" key="3">
    <source>
        <dbReference type="Proteomes" id="UP000264840"/>
    </source>
</evidence>
<keyword evidence="3" id="KW-1185">Reference proteome</keyword>
<reference evidence="2" key="1">
    <citation type="submission" date="2025-08" db="UniProtKB">
        <authorList>
            <consortium name="Ensembl"/>
        </authorList>
    </citation>
    <scope>IDENTIFICATION</scope>
</reference>
<sequence>MHHKHPAKHAIANSQRLSRARCLGKWKSGGTGDSLMWQINNYCQNVKEFTSQNLGKLFMAEALQGHN</sequence>
<dbReference type="Pfam" id="PF19445">
    <property type="entry name" value="eIF3h_C"/>
    <property type="match status" value="1"/>
</dbReference>
<dbReference type="Ensembl" id="ENSHBUT00000031936.1">
    <property type="protein sequence ID" value="ENSHBUP00000028697.1"/>
    <property type="gene ID" value="ENSHBUG00000012620.1"/>
</dbReference>
<dbReference type="InterPro" id="IPR045810">
    <property type="entry name" value="eIF3h_C"/>
</dbReference>
<organism evidence="2 3">
    <name type="scientific">Haplochromis burtoni</name>
    <name type="common">Burton's mouthbrooder</name>
    <name type="synonym">Chromis burtoni</name>
    <dbReference type="NCBI Taxonomy" id="8153"/>
    <lineage>
        <taxon>Eukaryota</taxon>
        <taxon>Metazoa</taxon>
        <taxon>Chordata</taxon>
        <taxon>Craniata</taxon>
        <taxon>Vertebrata</taxon>
        <taxon>Euteleostomi</taxon>
        <taxon>Actinopterygii</taxon>
        <taxon>Neopterygii</taxon>
        <taxon>Teleostei</taxon>
        <taxon>Neoteleostei</taxon>
        <taxon>Acanthomorphata</taxon>
        <taxon>Ovalentaria</taxon>
        <taxon>Cichlomorphae</taxon>
        <taxon>Cichliformes</taxon>
        <taxon>Cichlidae</taxon>
        <taxon>African cichlids</taxon>
        <taxon>Pseudocrenilabrinae</taxon>
        <taxon>Haplochromini</taxon>
        <taxon>Haplochromis</taxon>
    </lineage>
</organism>
<reference evidence="2" key="2">
    <citation type="submission" date="2025-09" db="UniProtKB">
        <authorList>
            <consortium name="Ensembl"/>
        </authorList>
    </citation>
    <scope>IDENTIFICATION</scope>
</reference>
<evidence type="ECO:0000259" key="1">
    <source>
        <dbReference type="Pfam" id="PF19445"/>
    </source>
</evidence>
<protein>
    <recommendedName>
        <fullName evidence="1">eIF3h C-terminal domain-containing protein</fullName>
    </recommendedName>
</protein>